<proteinExistence type="predicted"/>
<accession>A0A1Y1ZEE1</accession>
<dbReference type="EMBL" id="MCFA01000103">
    <property type="protein sequence ID" value="ORY08195.1"/>
    <property type="molecule type" value="Genomic_DNA"/>
</dbReference>
<keyword evidence="3" id="KW-1185">Reference proteome</keyword>
<evidence type="ECO:0000313" key="2">
    <source>
        <dbReference type="EMBL" id="ORY08195.1"/>
    </source>
</evidence>
<keyword evidence="1" id="KW-1133">Transmembrane helix</keyword>
<protein>
    <submittedName>
        <fullName evidence="2">Uncharacterized protein</fullName>
    </submittedName>
</protein>
<name>A0A1Y1ZEE1_9PLEO</name>
<evidence type="ECO:0000256" key="1">
    <source>
        <dbReference type="SAM" id="Phobius"/>
    </source>
</evidence>
<keyword evidence="1" id="KW-0812">Transmembrane</keyword>
<feature type="transmembrane region" description="Helical" evidence="1">
    <location>
        <begin position="27"/>
        <end position="47"/>
    </location>
</feature>
<feature type="transmembrane region" description="Helical" evidence="1">
    <location>
        <begin position="59"/>
        <end position="78"/>
    </location>
</feature>
<keyword evidence="1" id="KW-0472">Membrane</keyword>
<reference evidence="2 3" key="1">
    <citation type="submission" date="2016-07" db="EMBL/GenBank/DDBJ databases">
        <title>Pervasive Adenine N6-methylation of Active Genes in Fungi.</title>
        <authorList>
            <consortium name="DOE Joint Genome Institute"/>
            <person name="Mondo S.J."/>
            <person name="Dannebaum R.O."/>
            <person name="Kuo R.C."/>
            <person name="Labutti K."/>
            <person name="Haridas S."/>
            <person name="Kuo A."/>
            <person name="Salamov A."/>
            <person name="Ahrendt S.R."/>
            <person name="Lipzen A."/>
            <person name="Sullivan W."/>
            <person name="Andreopoulos W.B."/>
            <person name="Clum A."/>
            <person name="Lindquist E."/>
            <person name="Daum C."/>
            <person name="Ramamoorthy G.K."/>
            <person name="Gryganskyi A."/>
            <person name="Culley D."/>
            <person name="Magnuson J.K."/>
            <person name="James T.Y."/>
            <person name="O'Malley M.A."/>
            <person name="Stajich J.E."/>
            <person name="Spatafora J.W."/>
            <person name="Visel A."/>
            <person name="Grigoriev I.V."/>
        </authorList>
    </citation>
    <scope>NUCLEOTIDE SEQUENCE [LARGE SCALE GENOMIC DNA]</scope>
    <source>
        <strain evidence="2 3">CBS 115471</strain>
    </source>
</reference>
<sequence length="118" mass="12849">MIAFQLTGLLLPLRVRRNIPLNLLPHLLNYLLQSLCLLFLLPLLRLDKLSHNLGQSISTLLYYLIFLLVVIFAVGAYVGGVHGLVRGACAGRPTASHLCGVAFRGWSFLPLDAGARAG</sequence>
<dbReference type="Proteomes" id="UP000193144">
    <property type="component" value="Unassembled WGS sequence"/>
</dbReference>
<organism evidence="2 3">
    <name type="scientific">Clohesyomyces aquaticus</name>
    <dbReference type="NCBI Taxonomy" id="1231657"/>
    <lineage>
        <taxon>Eukaryota</taxon>
        <taxon>Fungi</taxon>
        <taxon>Dikarya</taxon>
        <taxon>Ascomycota</taxon>
        <taxon>Pezizomycotina</taxon>
        <taxon>Dothideomycetes</taxon>
        <taxon>Pleosporomycetidae</taxon>
        <taxon>Pleosporales</taxon>
        <taxon>Lindgomycetaceae</taxon>
        <taxon>Clohesyomyces</taxon>
    </lineage>
</organism>
<comment type="caution">
    <text evidence="2">The sequence shown here is derived from an EMBL/GenBank/DDBJ whole genome shotgun (WGS) entry which is preliminary data.</text>
</comment>
<dbReference type="AlphaFoldDB" id="A0A1Y1ZEE1"/>
<evidence type="ECO:0000313" key="3">
    <source>
        <dbReference type="Proteomes" id="UP000193144"/>
    </source>
</evidence>
<gene>
    <name evidence="2" type="ORF">BCR34DRAFT_570047</name>
</gene>